<name>A0A128EZV1_9GAMM</name>
<protein>
    <submittedName>
        <fullName evidence="1">Uncharacterized protein</fullName>
    </submittedName>
</protein>
<accession>A0A128EZV1</accession>
<evidence type="ECO:0000313" key="2">
    <source>
        <dbReference type="Proteomes" id="UP000073601"/>
    </source>
</evidence>
<organism evidence="1 2">
    <name type="scientific">Grimontia marina</name>
    <dbReference type="NCBI Taxonomy" id="646534"/>
    <lineage>
        <taxon>Bacteria</taxon>
        <taxon>Pseudomonadati</taxon>
        <taxon>Pseudomonadota</taxon>
        <taxon>Gammaproteobacteria</taxon>
        <taxon>Vibrionales</taxon>
        <taxon>Vibrionaceae</taxon>
        <taxon>Grimontia</taxon>
    </lineage>
</organism>
<sequence length="127" mass="14329">MIVKPHPIKTPIKEHNAIKEAIASWHKTYEDRFRVSSQFGRVLNVASGPAWKTLRQIEADIAFFFPETPDTQAAISARLREVSPSLCGLVKQRRQYTSDSGKQVHVYRLVPAAWLALTHGNHLEKAA</sequence>
<dbReference type="RefSeq" id="WP_062706588.1">
    <property type="nucleotide sequence ID" value="NZ_CAWRCI010000007.1"/>
</dbReference>
<keyword evidence="2" id="KW-1185">Reference proteome</keyword>
<gene>
    <name evidence="1" type="ORF">GMA8713_01080</name>
</gene>
<proteinExistence type="predicted"/>
<dbReference type="EMBL" id="FIZY01000007">
    <property type="protein sequence ID" value="CZF79680.1"/>
    <property type="molecule type" value="Genomic_DNA"/>
</dbReference>
<dbReference type="OrthoDB" id="6497344at2"/>
<dbReference type="AlphaFoldDB" id="A0A128EZV1"/>
<evidence type="ECO:0000313" key="1">
    <source>
        <dbReference type="EMBL" id="CZF79680.1"/>
    </source>
</evidence>
<reference evidence="2" key="1">
    <citation type="submission" date="2016-02" db="EMBL/GenBank/DDBJ databases">
        <authorList>
            <person name="Rodrigo-Torres Lidia"/>
            <person name="Arahal R.David."/>
        </authorList>
    </citation>
    <scope>NUCLEOTIDE SEQUENCE [LARGE SCALE GENOMIC DNA]</scope>
    <source>
        <strain evidence="2">CECT 8713</strain>
    </source>
</reference>
<dbReference type="Proteomes" id="UP000073601">
    <property type="component" value="Unassembled WGS sequence"/>
</dbReference>